<dbReference type="Proteomes" id="UP000663824">
    <property type="component" value="Unassembled WGS sequence"/>
</dbReference>
<reference evidence="18" key="1">
    <citation type="submission" date="2021-02" db="EMBL/GenBank/DDBJ databases">
        <authorList>
            <person name="Nowell W R."/>
        </authorList>
    </citation>
    <scope>NUCLEOTIDE SEQUENCE</scope>
</reference>
<evidence type="ECO:0000256" key="15">
    <source>
        <dbReference type="ARBA" id="ARBA00023136"/>
    </source>
</evidence>
<evidence type="ECO:0000256" key="7">
    <source>
        <dbReference type="ARBA" id="ARBA00022741"/>
    </source>
</evidence>
<protein>
    <recommendedName>
        <fullName evidence="2">P-type Ca(2+) transporter</fullName>
        <ecNumber evidence="2">7.2.2.10</ecNumber>
    </recommendedName>
</protein>
<gene>
    <name evidence="18" type="ORF">MBJ925_LOCUS8859</name>
</gene>
<feature type="transmembrane region" description="Helical" evidence="16">
    <location>
        <begin position="559"/>
        <end position="578"/>
    </location>
</feature>
<dbReference type="InterPro" id="IPR001757">
    <property type="entry name" value="P_typ_ATPase"/>
</dbReference>
<evidence type="ECO:0000256" key="3">
    <source>
        <dbReference type="ARBA" id="ARBA00022448"/>
    </source>
</evidence>
<dbReference type="FunFam" id="3.40.1110.10:FF:000003">
    <property type="entry name" value="Calcium-transporting ATPase"/>
    <property type="match status" value="1"/>
</dbReference>
<dbReference type="EC" id="7.2.2.10" evidence="2"/>
<dbReference type="PRINTS" id="PR00121">
    <property type="entry name" value="NAKATPASE"/>
</dbReference>
<evidence type="ECO:0000256" key="13">
    <source>
        <dbReference type="ARBA" id="ARBA00022989"/>
    </source>
</evidence>
<dbReference type="InterPro" id="IPR023298">
    <property type="entry name" value="ATPase_P-typ_TM_dom_sf"/>
</dbReference>
<dbReference type="InterPro" id="IPR006068">
    <property type="entry name" value="ATPase_P-typ_cation-transptr_C"/>
</dbReference>
<dbReference type="SUPFAM" id="SSF81660">
    <property type="entry name" value="Metal cation-transporting ATPase, ATP-binding domain N"/>
    <property type="match status" value="1"/>
</dbReference>
<dbReference type="FunFam" id="3.40.50.1000:FF:000005">
    <property type="entry name" value="Calcium-transporting ATPase 1"/>
    <property type="match status" value="1"/>
</dbReference>
<dbReference type="GO" id="GO:0005524">
    <property type="term" value="F:ATP binding"/>
    <property type="evidence" value="ECO:0007669"/>
    <property type="project" value="UniProtKB-KW"/>
</dbReference>
<dbReference type="Pfam" id="PF08282">
    <property type="entry name" value="Hydrolase_3"/>
    <property type="match status" value="1"/>
</dbReference>
<evidence type="ECO:0000256" key="14">
    <source>
        <dbReference type="ARBA" id="ARBA00023065"/>
    </source>
</evidence>
<feature type="transmembrane region" description="Helical" evidence="16">
    <location>
        <begin position="630"/>
        <end position="649"/>
    </location>
</feature>
<evidence type="ECO:0000256" key="2">
    <source>
        <dbReference type="ARBA" id="ARBA00012790"/>
    </source>
</evidence>
<dbReference type="Gene3D" id="3.40.50.1000">
    <property type="entry name" value="HAD superfamily/HAD-like"/>
    <property type="match status" value="1"/>
</dbReference>
<evidence type="ECO:0000256" key="5">
    <source>
        <dbReference type="ARBA" id="ARBA00022568"/>
    </source>
</evidence>
<dbReference type="InterPro" id="IPR023214">
    <property type="entry name" value="HAD_sf"/>
</dbReference>
<dbReference type="Pfam" id="PF00689">
    <property type="entry name" value="Cation_ATPase_C"/>
    <property type="match status" value="1"/>
</dbReference>
<feature type="domain" description="Cation-transporting P-type ATPase C-terminal" evidence="17">
    <location>
        <begin position="400"/>
        <end position="618"/>
    </location>
</feature>
<evidence type="ECO:0000256" key="4">
    <source>
        <dbReference type="ARBA" id="ARBA00022553"/>
    </source>
</evidence>
<evidence type="ECO:0000313" key="19">
    <source>
        <dbReference type="Proteomes" id="UP000663824"/>
    </source>
</evidence>
<feature type="transmembrane region" description="Helical" evidence="16">
    <location>
        <begin position="374"/>
        <end position="395"/>
    </location>
</feature>
<keyword evidence="5" id="KW-0109">Calcium transport</keyword>
<evidence type="ECO:0000256" key="12">
    <source>
        <dbReference type="ARBA" id="ARBA00022967"/>
    </source>
</evidence>
<keyword evidence="11" id="KW-0703">Sarcoplasmic reticulum</keyword>
<evidence type="ECO:0000256" key="1">
    <source>
        <dbReference type="ARBA" id="ARBA00004326"/>
    </source>
</evidence>
<evidence type="ECO:0000256" key="16">
    <source>
        <dbReference type="SAM" id="Phobius"/>
    </source>
</evidence>
<keyword evidence="6 16" id="KW-0812">Transmembrane</keyword>
<proteinExistence type="predicted"/>
<keyword evidence="10" id="KW-0460">Magnesium</keyword>
<keyword evidence="12" id="KW-1278">Translocase</keyword>
<dbReference type="Gene3D" id="3.40.1110.10">
    <property type="entry name" value="Calcium-transporting ATPase, cytoplasmic domain N"/>
    <property type="match status" value="1"/>
</dbReference>
<dbReference type="PANTHER" id="PTHR42861">
    <property type="entry name" value="CALCIUM-TRANSPORTING ATPASE"/>
    <property type="match status" value="1"/>
</dbReference>
<accession>A0A816MSE4</accession>
<keyword evidence="8" id="KW-0106">Calcium</keyword>
<keyword evidence="3" id="KW-0813">Transport</keyword>
<keyword evidence="14" id="KW-0406">Ion transport</keyword>
<keyword evidence="9" id="KW-0067">ATP-binding</keyword>
<dbReference type="NCBIfam" id="TIGR01494">
    <property type="entry name" value="ATPase_P-type"/>
    <property type="match status" value="1"/>
</dbReference>
<dbReference type="EMBL" id="CAJNRE010003249">
    <property type="protein sequence ID" value="CAF2013826.1"/>
    <property type="molecule type" value="Genomic_DNA"/>
</dbReference>
<keyword evidence="15 16" id="KW-0472">Membrane</keyword>
<dbReference type="FunFam" id="1.20.1110.10:FF:000065">
    <property type="entry name" value="Sarcoplasmic/endoplasmic reticulum calcium ATPase 1"/>
    <property type="match status" value="2"/>
</dbReference>
<dbReference type="GO" id="GO:0005388">
    <property type="term" value="F:P-type calcium transporter activity"/>
    <property type="evidence" value="ECO:0007669"/>
    <property type="project" value="UniProtKB-EC"/>
</dbReference>
<evidence type="ECO:0000256" key="8">
    <source>
        <dbReference type="ARBA" id="ARBA00022837"/>
    </source>
</evidence>
<comment type="subcellular location">
    <subcellularLocation>
        <location evidence="1">Sarcoplasmic reticulum membrane</location>
        <topology evidence="1">Multi-pass membrane protein</topology>
    </subcellularLocation>
</comment>
<dbReference type="PRINTS" id="PR00119">
    <property type="entry name" value="CATATPASE"/>
</dbReference>
<evidence type="ECO:0000259" key="17">
    <source>
        <dbReference type="Pfam" id="PF00689"/>
    </source>
</evidence>
<feature type="transmembrane region" description="Helical" evidence="16">
    <location>
        <begin position="447"/>
        <end position="469"/>
    </location>
</feature>
<dbReference type="AlphaFoldDB" id="A0A816MSE4"/>
<comment type="caution">
    <text evidence="18">The sequence shown here is derived from an EMBL/GenBank/DDBJ whole genome shotgun (WGS) entry which is preliminary data.</text>
</comment>
<dbReference type="InterPro" id="IPR023299">
    <property type="entry name" value="ATPase_P-typ_cyto_dom_N"/>
</dbReference>
<sequence>EPKGDILFNEAKFNCSQRSGLVELAECAALCNDSSLDYNETKKIFEKVGEATETALTVLVEKMNVYNTDKSRLSPQDLAMASNTIIRQKYRKDFTLEFSRDRKSMSAYVTTTAKGVSSASQSANKMFVKGAPESVIDRCTHIRVGTQKVPMSPQIRQEIMKLVLQYGTGRDTLRCLALGTIDNPPRKEEMDLEDAKKFASYETNITFVGVVGMLDPPRTEVIDAIARCRDAGIRVIMITGDNKNTAEAICRRIGIFKESQNTKGKAFSGREFDDLSPEEQSEACRHAKMFARVDPAHKSKIVEYLQSHGEITAMTGDGVNDAPALKKAEIGIAMGSGTAVAKSAAEMVLADDNFSSIVAAVEEGRAIYNNMKQFIRYLISSNIGEVVCIFLTAALGLPESLIPVQLLWVNLVTDGLPATALGFNPPDLDIMERPPRKSKESLITPWLFFRYLAIGTYVGIAVVWSATWWSMEATNGAGTVGASCWWYVSYHDGPLLSWSQLKHHFKCRGGGKEWEDIDCDVFDDPHPMTMALSVLVTIEMLNALNSLSENQSLVKMPPWYNKYLLFAIALSMSLHMMILYIPMFNTVFQICPLTWEEWFAVLKISVPVVLLDEILKFISRRYVDKTEPHISVWNGLISLAVMCALYGALVTYSPIFQSWDGFTHHPLANTTTYTDFRHKNVDL</sequence>
<keyword evidence="4" id="KW-0597">Phosphoprotein</keyword>
<evidence type="ECO:0000313" key="18">
    <source>
        <dbReference type="EMBL" id="CAF2013826.1"/>
    </source>
</evidence>
<keyword evidence="13 16" id="KW-1133">Transmembrane helix</keyword>
<dbReference type="Gene3D" id="1.20.1110.10">
    <property type="entry name" value="Calcium-transporting ATPase, transmembrane domain"/>
    <property type="match status" value="1"/>
</dbReference>
<dbReference type="GO" id="GO:0033017">
    <property type="term" value="C:sarcoplasmic reticulum membrane"/>
    <property type="evidence" value="ECO:0007669"/>
    <property type="project" value="UniProtKB-SubCell"/>
</dbReference>
<evidence type="ECO:0000256" key="11">
    <source>
        <dbReference type="ARBA" id="ARBA00022951"/>
    </source>
</evidence>
<dbReference type="SUPFAM" id="SSF56784">
    <property type="entry name" value="HAD-like"/>
    <property type="match status" value="1"/>
</dbReference>
<name>A0A816MSE4_9BILA</name>
<evidence type="ECO:0000256" key="6">
    <source>
        <dbReference type="ARBA" id="ARBA00022692"/>
    </source>
</evidence>
<organism evidence="18 19">
    <name type="scientific">Rotaria magnacalcarata</name>
    <dbReference type="NCBI Taxonomy" id="392030"/>
    <lineage>
        <taxon>Eukaryota</taxon>
        <taxon>Metazoa</taxon>
        <taxon>Spiralia</taxon>
        <taxon>Gnathifera</taxon>
        <taxon>Rotifera</taxon>
        <taxon>Eurotatoria</taxon>
        <taxon>Bdelloidea</taxon>
        <taxon>Philodinida</taxon>
        <taxon>Philodinidae</taxon>
        <taxon>Rotaria</taxon>
    </lineage>
</organism>
<feature type="non-terminal residue" evidence="18">
    <location>
        <position position="1"/>
    </location>
</feature>
<dbReference type="GO" id="GO:0016887">
    <property type="term" value="F:ATP hydrolysis activity"/>
    <property type="evidence" value="ECO:0007669"/>
    <property type="project" value="InterPro"/>
</dbReference>
<dbReference type="SUPFAM" id="SSF81665">
    <property type="entry name" value="Calcium ATPase, transmembrane domain M"/>
    <property type="match status" value="1"/>
</dbReference>
<dbReference type="InterPro" id="IPR036412">
    <property type="entry name" value="HAD-like_sf"/>
</dbReference>
<dbReference type="Pfam" id="PF13246">
    <property type="entry name" value="Cation_ATPase"/>
    <property type="match status" value="1"/>
</dbReference>
<evidence type="ECO:0000256" key="10">
    <source>
        <dbReference type="ARBA" id="ARBA00022842"/>
    </source>
</evidence>
<evidence type="ECO:0000256" key="9">
    <source>
        <dbReference type="ARBA" id="ARBA00022840"/>
    </source>
</evidence>
<keyword evidence="7" id="KW-0547">Nucleotide-binding</keyword>